<dbReference type="AlphaFoldDB" id="A0A1J0LSG0"/>
<dbReference type="Pfam" id="PF01882">
    <property type="entry name" value="DUF58"/>
    <property type="match status" value="1"/>
</dbReference>
<reference evidence="3" key="1">
    <citation type="submission" date="2016-06" db="EMBL/GenBank/DDBJ databases">
        <title>Whole genome sequencing of Thermus brockianus strain GE-1.</title>
        <authorList>
            <person name="Schaefers C."/>
            <person name="Blank S."/>
            <person name="Wiebusch S."/>
            <person name="Elleuche S."/>
            <person name="Antranikian G."/>
        </authorList>
    </citation>
    <scope>NUCLEOTIDE SEQUENCE [LARGE SCALE GENOMIC DNA]</scope>
    <source>
        <strain evidence="3">GE-1</strain>
    </source>
</reference>
<dbReference type="InterPro" id="IPR002881">
    <property type="entry name" value="DUF58"/>
</dbReference>
<protein>
    <recommendedName>
        <fullName evidence="1">DUF58 domain-containing protein</fullName>
    </recommendedName>
</protein>
<evidence type="ECO:0000313" key="2">
    <source>
        <dbReference type="EMBL" id="APD08651.1"/>
    </source>
</evidence>
<name>A0A1J0LSG0_THEBO</name>
<dbReference type="STRING" id="56956.A0O31_00443"/>
<proteinExistence type="predicted"/>
<evidence type="ECO:0000259" key="1">
    <source>
        <dbReference type="Pfam" id="PF01882"/>
    </source>
</evidence>
<dbReference type="Proteomes" id="UP000182993">
    <property type="component" value="Chromosome"/>
</dbReference>
<sequence>MTLMETPEALLARLELKVVRPLDGLLFGDYRGVFYGKSLELAEIAPYQPGDEAERIDWPATARTGEVHVRRFREEKELTLWLFLDGSPSMRFGSKRREKYALALELALSMAYIALRHGNRVGAVLPSGLLPPRGGKSQALLLAQEAQKGGPARPLAEGLDLLGRVARRRSLVFVLSDFLDPFAEALARLAARHDVVAVLVEDPLERALPEGGVWRFRDPERGLEVEVNAFDPRVREAYRKRAEALRAHRIREIGKVGADLLLASTEMDLLPLLLGFVERRRRWPSRAQKPFS</sequence>
<feature type="domain" description="DUF58" evidence="1">
    <location>
        <begin position="45"/>
        <end position="246"/>
    </location>
</feature>
<dbReference type="InterPro" id="IPR036465">
    <property type="entry name" value="vWFA_dom_sf"/>
</dbReference>
<accession>A0A1J0LSG0</accession>
<dbReference type="PANTHER" id="PTHR33608">
    <property type="entry name" value="BLL2464 PROTEIN"/>
    <property type="match status" value="1"/>
</dbReference>
<dbReference type="PANTHER" id="PTHR33608:SF6">
    <property type="entry name" value="BLL2464 PROTEIN"/>
    <property type="match status" value="1"/>
</dbReference>
<dbReference type="KEGG" id="tbc:A0O31_00443"/>
<evidence type="ECO:0000313" key="3">
    <source>
        <dbReference type="Proteomes" id="UP000182993"/>
    </source>
</evidence>
<gene>
    <name evidence="2" type="ORF">A0O31_00443</name>
</gene>
<dbReference type="SUPFAM" id="SSF53300">
    <property type="entry name" value="vWA-like"/>
    <property type="match status" value="1"/>
</dbReference>
<dbReference type="EMBL" id="CP016312">
    <property type="protein sequence ID" value="APD08651.1"/>
    <property type="molecule type" value="Genomic_DNA"/>
</dbReference>
<organism evidence="2 3">
    <name type="scientific">Thermus brockianus</name>
    <dbReference type="NCBI Taxonomy" id="56956"/>
    <lineage>
        <taxon>Bacteria</taxon>
        <taxon>Thermotogati</taxon>
        <taxon>Deinococcota</taxon>
        <taxon>Deinococci</taxon>
        <taxon>Thermales</taxon>
        <taxon>Thermaceae</taxon>
        <taxon>Thermus</taxon>
    </lineage>
</organism>